<dbReference type="AlphaFoldDB" id="A0AAD3DP79"/>
<comment type="subcellular location">
    <subcellularLocation>
        <location evidence="1">Cell membrane</location>
        <topology evidence="1">Multi-pass membrane protein</topology>
    </subcellularLocation>
</comment>
<gene>
    <name evidence="9" type="ORF">Agub_g6391</name>
</gene>
<protein>
    <recommendedName>
        <fullName evidence="8">Citrate transporter-like domain-containing protein</fullName>
    </recommendedName>
</protein>
<feature type="transmembrane region" description="Helical" evidence="7">
    <location>
        <begin position="587"/>
        <end position="615"/>
    </location>
</feature>
<sequence>MAPVAAVLAMLACTSMSIRDVGRGLLGNSQIQPYGILILFMSMAYIAGALDATGVFAWLALKFTAMSGGRGRVLFLFYFLLSSFITTFTSNDVCILTLTPIVCYFAKATGVDPMPFLFAEYAAANTFGALLYTGNPTNIIVADAYNMTFLGYSKYMTLPTFAAGIVCFAMLLLEFHSSIPAAIPLPAVDASHMLRDKLGAVLGSINMLTCLGLLAAAPSLGWAMWAITLVCAGVHCVYNVWAFRSSLTHVPIGECWTCGGAAVDEGGREHGYCGGSEEEGCAGGCTAAHVAEGPEAAGHAAAKLVLEEEMKPGKKAQQAETKANGRGCGQQLAAVRQPAGLSARSGCCCAQNRATSGATAVATGAVAVSAGASREDWALQSTSTSSGNGGGTKGGCGRRCGCSASSVGGDVVAAGGSHPACCSVVSPSVSPSDVGCGMPDPLAVPGTAVMLALAPETAVAAAGAKADGEMEGEQVPVAPAMTVDSLRGKAPTFWSLFFDLPWEVVPFALGMFVLVEGLHVQGWLDVFGSGLGRGSTSLPAAVFIMGFLSVALANTINNQPMTILLTRVALDARFTAHVGHGNTHKAALFALVLGSNIGAVFTVIGALAGILWSNIMNLHGRTITYTHFARVCCPVGFMTLAASLLVLWFEFAVFPHDD</sequence>
<keyword evidence="2" id="KW-0813">Transport</keyword>
<feature type="transmembrane region" description="Helical" evidence="7">
    <location>
        <begin position="73"/>
        <end position="90"/>
    </location>
</feature>
<dbReference type="EMBL" id="BMAR01000009">
    <property type="protein sequence ID" value="GFR45283.1"/>
    <property type="molecule type" value="Genomic_DNA"/>
</dbReference>
<evidence type="ECO:0000256" key="2">
    <source>
        <dbReference type="ARBA" id="ARBA00022448"/>
    </source>
</evidence>
<evidence type="ECO:0000256" key="4">
    <source>
        <dbReference type="ARBA" id="ARBA00022692"/>
    </source>
</evidence>
<keyword evidence="6 7" id="KW-0472">Membrane</keyword>
<evidence type="ECO:0000259" key="8">
    <source>
        <dbReference type="Pfam" id="PF03600"/>
    </source>
</evidence>
<organism evidence="9 10">
    <name type="scientific">Astrephomene gubernaculifera</name>
    <dbReference type="NCBI Taxonomy" id="47775"/>
    <lineage>
        <taxon>Eukaryota</taxon>
        <taxon>Viridiplantae</taxon>
        <taxon>Chlorophyta</taxon>
        <taxon>core chlorophytes</taxon>
        <taxon>Chlorophyceae</taxon>
        <taxon>CS clade</taxon>
        <taxon>Chlamydomonadales</taxon>
        <taxon>Astrephomenaceae</taxon>
        <taxon>Astrephomene</taxon>
    </lineage>
</organism>
<name>A0AAD3DP79_9CHLO</name>
<keyword evidence="10" id="KW-1185">Reference proteome</keyword>
<feature type="transmembrane region" description="Helical" evidence="7">
    <location>
        <begin position="198"/>
        <end position="216"/>
    </location>
</feature>
<feature type="domain" description="Citrate transporter-like" evidence="8">
    <location>
        <begin position="4"/>
        <end position="571"/>
    </location>
</feature>
<accession>A0AAD3DP79</accession>
<feature type="transmembrane region" description="Helical" evidence="7">
    <location>
        <begin position="155"/>
        <end position="177"/>
    </location>
</feature>
<evidence type="ECO:0000313" key="9">
    <source>
        <dbReference type="EMBL" id="GFR45283.1"/>
    </source>
</evidence>
<dbReference type="PANTHER" id="PTHR43302">
    <property type="entry name" value="TRANSPORTER ARSB-RELATED"/>
    <property type="match status" value="1"/>
</dbReference>
<dbReference type="Pfam" id="PF03600">
    <property type="entry name" value="CitMHS"/>
    <property type="match status" value="1"/>
</dbReference>
<evidence type="ECO:0000313" key="10">
    <source>
        <dbReference type="Proteomes" id="UP001054857"/>
    </source>
</evidence>
<evidence type="ECO:0000256" key="7">
    <source>
        <dbReference type="SAM" id="Phobius"/>
    </source>
</evidence>
<feature type="transmembrane region" description="Helical" evidence="7">
    <location>
        <begin position="538"/>
        <end position="556"/>
    </location>
</feature>
<keyword evidence="4 7" id="KW-0812">Transmembrane</keyword>
<dbReference type="InterPro" id="IPR004680">
    <property type="entry name" value="Cit_transptr-like_dom"/>
</dbReference>
<dbReference type="Proteomes" id="UP001054857">
    <property type="component" value="Unassembled WGS sequence"/>
</dbReference>
<evidence type="ECO:0000256" key="6">
    <source>
        <dbReference type="ARBA" id="ARBA00023136"/>
    </source>
</evidence>
<evidence type="ECO:0000256" key="3">
    <source>
        <dbReference type="ARBA" id="ARBA00022475"/>
    </source>
</evidence>
<evidence type="ECO:0000256" key="1">
    <source>
        <dbReference type="ARBA" id="ARBA00004651"/>
    </source>
</evidence>
<feature type="transmembrane region" description="Helical" evidence="7">
    <location>
        <begin position="35"/>
        <end position="61"/>
    </location>
</feature>
<dbReference type="GO" id="GO:0005886">
    <property type="term" value="C:plasma membrane"/>
    <property type="evidence" value="ECO:0007669"/>
    <property type="project" value="UniProtKB-SubCell"/>
</dbReference>
<keyword evidence="5 7" id="KW-1133">Transmembrane helix</keyword>
<keyword evidence="3" id="KW-1003">Cell membrane</keyword>
<feature type="transmembrane region" description="Helical" evidence="7">
    <location>
        <begin position="627"/>
        <end position="649"/>
    </location>
</feature>
<comment type="caution">
    <text evidence="9">The sequence shown here is derived from an EMBL/GenBank/DDBJ whole genome shotgun (WGS) entry which is preliminary data.</text>
</comment>
<evidence type="ECO:0000256" key="5">
    <source>
        <dbReference type="ARBA" id="ARBA00022989"/>
    </source>
</evidence>
<feature type="transmembrane region" description="Helical" evidence="7">
    <location>
        <begin position="222"/>
        <end position="241"/>
    </location>
</feature>
<dbReference type="PANTHER" id="PTHR43302:SF5">
    <property type="entry name" value="TRANSPORTER ARSB-RELATED"/>
    <property type="match status" value="1"/>
</dbReference>
<reference evidence="9 10" key="1">
    <citation type="journal article" date="2021" name="Sci. Rep.">
        <title>Genome sequencing of the multicellular alga Astrephomene provides insights into convergent evolution of germ-soma differentiation.</title>
        <authorList>
            <person name="Yamashita S."/>
            <person name="Yamamoto K."/>
            <person name="Matsuzaki R."/>
            <person name="Suzuki S."/>
            <person name="Yamaguchi H."/>
            <person name="Hirooka S."/>
            <person name="Minakuchi Y."/>
            <person name="Miyagishima S."/>
            <person name="Kawachi M."/>
            <person name="Toyoda A."/>
            <person name="Nozaki H."/>
        </authorList>
    </citation>
    <scope>NUCLEOTIDE SEQUENCE [LARGE SCALE GENOMIC DNA]</scope>
    <source>
        <strain evidence="9 10">NIES-4017</strain>
    </source>
</reference>
<dbReference type="GO" id="GO:0055085">
    <property type="term" value="P:transmembrane transport"/>
    <property type="evidence" value="ECO:0007669"/>
    <property type="project" value="InterPro"/>
</dbReference>
<proteinExistence type="predicted"/>